<evidence type="ECO:0000313" key="1">
    <source>
        <dbReference type="EMBL" id="NYT46915.1"/>
    </source>
</evidence>
<sequence>MRKNDIEMIVFAAGVVGYNPQTTWIRRGGLIPHRWQSAVISILPGG</sequence>
<proteinExistence type="predicted"/>
<protein>
    <submittedName>
        <fullName evidence="1">Uncharacterized protein</fullName>
    </submittedName>
</protein>
<dbReference type="AlphaFoldDB" id="A0A7Z0SF14"/>
<accession>A0A7Z0SF14</accession>
<name>A0A7Z0SF14_9GAMM</name>
<dbReference type="EMBL" id="JACCHS010000056">
    <property type="protein sequence ID" value="NYT46915.1"/>
    <property type="molecule type" value="Genomic_DNA"/>
</dbReference>
<dbReference type="Proteomes" id="UP000537890">
    <property type="component" value="Unassembled WGS sequence"/>
</dbReference>
<evidence type="ECO:0000313" key="2">
    <source>
        <dbReference type="Proteomes" id="UP000537890"/>
    </source>
</evidence>
<gene>
    <name evidence="1" type="ORF">H0A75_04075</name>
</gene>
<organism evidence="1 2">
    <name type="scientific">Candidatus Methanofishera endochildressiae</name>
    <dbReference type="NCBI Taxonomy" id="2738884"/>
    <lineage>
        <taxon>Bacteria</taxon>
        <taxon>Pseudomonadati</taxon>
        <taxon>Pseudomonadota</taxon>
        <taxon>Gammaproteobacteria</taxon>
        <taxon>Candidatus Methanofishera</taxon>
    </lineage>
</organism>
<reference evidence="1 2" key="1">
    <citation type="submission" date="2020-05" db="EMBL/GenBank/DDBJ databases">
        <title>Horizontal transmission and recombination maintain forever young bacterial symbiont genomes.</title>
        <authorList>
            <person name="Russell S.L."/>
            <person name="Pepper-Tunick E."/>
            <person name="Svedberg J."/>
            <person name="Byrne A."/>
            <person name="Ruelas Castillo J."/>
            <person name="Vollmers C."/>
            <person name="Beinart R.A."/>
            <person name="Corbett-Detig R."/>
        </authorList>
    </citation>
    <scope>NUCLEOTIDE SEQUENCE [LARGE SCALE GENOMIC DNA]</scope>
    <source>
        <strain evidence="1">4727-3</strain>
    </source>
</reference>
<comment type="caution">
    <text evidence="1">The sequence shown here is derived from an EMBL/GenBank/DDBJ whole genome shotgun (WGS) entry which is preliminary data.</text>
</comment>